<dbReference type="GO" id="GO:0000932">
    <property type="term" value="C:P-body"/>
    <property type="evidence" value="ECO:0007669"/>
    <property type="project" value="UniProtKB-SubCell"/>
</dbReference>
<dbReference type="Gene3D" id="6.10.140.270">
    <property type="match status" value="1"/>
</dbReference>
<sequence>MSSHFNSNLTKSRSADTLNTPNDRYVKREKSYDRFCDYFNRDNHLQSDSSQDICVIIDDRSDVSSIDKEQLDSGVTYTSQLDDENLSALDEKICKLNNLLLEQHLLLKALKEDLLSSNLVLSKLTSAQRPDSPKDSTNTSDDATKVLADATQFDGKRIRSRDLIDAKTTQTQNVDIQIRQVLNDFLQSDDLKDRIASATAESVKEVISNCFSATFPSAYIPIMQQSHRRLLRHVTRTLENAFNELEAGSSFFKSVNKTSRSLRVALEKHQVLLENNKSGIFDNLQSTLQIILKNELKEWREQLLGILMPQLQTDVWDENSALHEIEIFSHISPPQPADPERSIIDQLMKSAEINKQIKEGDINKSFEEALSSSDLSLVMAACKAADLDKVFSTPCSLKQSVLLSLVQQLATDMVHDTQLKCRYLEEALINLNPSDQTTRMHLPLVVGEVHKHLSKFLRSFPSHVASRRISLIIMAANNLLK</sequence>
<dbReference type="Pfam" id="PF21289">
    <property type="entry name" value="EDC4_C"/>
    <property type="match status" value="1"/>
</dbReference>
<keyword evidence="7" id="KW-1185">Reference proteome</keyword>
<feature type="region of interest" description="Disordered" evidence="5">
    <location>
        <begin position="1"/>
        <end position="23"/>
    </location>
</feature>
<keyword evidence="3" id="KW-0853">WD repeat</keyword>
<dbReference type="Gene3D" id="1.10.220.100">
    <property type="entry name" value="conserved c-terminal region of ge- 1"/>
    <property type="match status" value="1"/>
</dbReference>
<dbReference type="RefSeq" id="XP_026490493.2">
    <property type="nucleotide sequence ID" value="XM_026634708.2"/>
</dbReference>
<evidence type="ECO:0000256" key="3">
    <source>
        <dbReference type="ARBA" id="ARBA00022574"/>
    </source>
</evidence>
<protein>
    <submittedName>
        <fullName evidence="8">Enhancer of mRNA-decapping protein 4-like</fullName>
    </submittedName>
</protein>
<feature type="domain" description="Enhancer of mRNA-decapping protein 4 C-terminal" evidence="6">
    <location>
        <begin position="353"/>
        <end position="470"/>
    </location>
</feature>
<organism evidence="7 8">
    <name type="scientific">Vanessa tameamea</name>
    <name type="common">Kamehameha butterfly</name>
    <dbReference type="NCBI Taxonomy" id="334116"/>
    <lineage>
        <taxon>Eukaryota</taxon>
        <taxon>Metazoa</taxon>
        <taxon>Ecdysozoa</taxon>
        <taxon>Arthropoda</taxon>
        <taxon>Hexapoda</taxon>
        <taxon>Insecta</taxon>
        <taxon>Pterygota</taxon>
        <taxon>Neoptera</taxon>
        <taxon>Endopterygota</taxon>
        <taxon>Lepidoptera</taxon>
        <taxon>Glossata</taxon>
        <taxon>Ditrysia</taxon>
        <taxon>Papilionoidea</taxon>
        <taxon>Nymphalidae</taxon>
        <taxon>Nymphalinae</taxon>
        <taxon>Vanessa</taxon>
    </lineage>
</organism>
<dbReference type="OrthoDB" id="21128at2759"/>
<keyword evidence="4" id="KW-0677">Repeat</keyword>
<evidence type="ECO:0000256" key="5">
    <source>
        <dbReference type="SAM" id="MobiDB-lite"/>
    </source>
</evidence>
<dbReference type="PANTHER" id="PTHR15598:SF5">
    <property type="entry name" value="ENHANCER OF MRNA-DECAPPING PROTEIN 4"/>
    <property type="match status" value="1"/>
</dbReference>
<dbReference type="OMA" id="QKGMPEH"/>
<evidence type="ECO:0000256" key="4">
    <source>
        <dbReference type="ARBA" id="ARBA00022737"/>
    </source>
</evidence>
<proteinExistence type="predicted"/>
<evidence type="ECO:0000313" key="7">
    <source>
        <dbReference type="Proteomes" id="UP001652626"/>
    </source>
</evidence>
<dbReference type="GO" id="GO:0031087">
    <property type="term" value="P:deadenylation-independent decapping of nuclear-transcribed mRNA"/>
    <property type="evidence" value="ECO:0007669"/>
    <property type="project" value="InterPro"/>
</dbReference>
<dbReference type="PANTHER" id="PTHR15598">
    <property type="entry name" value="ENHANCER OF MRNA-DECAPPING PROTEIN 4"/>
    <property type="match status" value="1"/>
</dbReference>
<gene>
    <name evidence="8" type="primary">LOC113396669</name>
</gene>
<dbReference type="Proteomes" id="UP001652626">
    <property type="component" value="Chromosome 4"/>
</dbReference>
<comment type="subcellular location">
    <subcellularLocation>
        <location evidence="1">Cytoplasm</location>
    </subcellularLocation>
</comment>
<dbReference type="GeneID" id="113396669"/>
<keyword evidence="2" id="KW-0963">Cytoplasm</keyword>
<dbReference type="InterPro" id="IPR045152">
    <property type="entry name" value="EDC4-like"/>
</dbReference>
<evidence type="ECO:0000256" key="2">
    <source>
        <dbReference type="ARBA" id="ARBA00022490"/>
    </source>
</evidence>
<reference evidence="8" key="1">
    <citation type="submission" date="2025-08" db="UniProtKB">
        <authorList>
            <consortium name="RefSeq"/>
        </authorList>
    </citation>
    <scope>IDENTIFICATION</scope>
    <source>
        <tissue evidence="8">Whole body</tissue>
    </source>
</reference>
<dbReference type="InterPro" id="IPR049404">
    <property type="entry name" value="EDC4_C"/>
</dbReference>
<feature type="compositionally biased region" description="Polar residues" evidence="5">
    <location>
        <begin position="1"/>
        <end position="22"/>
    </location>
</feature>
<accession>A0A8B8I081</accession>
<dbReference type="InterPro" id="IPR044938">
    <property type="entry name" value="EDC4_C_sf"/>
</dbReference>
<dbReference type="AlphaFoldDB" id="A0A8B8I081"/>
<evidence type="ECO:0000313" key="8">
    <source>
        <dbReference type="RefSeq" id="XP_026490493.2"/>
    </source>
</evidence>
<evidence type="ECO:0000256" key="1">
    <source>
        <dbReference type="ARBA" id="ARBA00004496"/>
    </source>
</evidence>
<name>A0A8B8I081_VANTA</name>
<evidence type="ECO:0000259" key="6">
    <source>
        <dbReference type="Pfam" id="PF21289"/>
    </source>
</evidence>